<dbReference type="GO" id="GO:0051400">
    <property type="term" value="F:BH domain binding"/>
    <property type="evidence" value="ECO:0007669"/>
    <property type="project" value="TreeGrafter"/>
</dbReference>
<name>A0A8C4XEX4_ERPCA</name>
<evidence type="ECO:0000256" key="3">
    <source>
        <dbReference type="SAM" id="Phobius"/>
    </source>
</evidence>
<dbReference type="PANTHER" id="PTHR11256:SF32">
    <property type="entry name" value="BCL2-LIKE 16 ISOFORM X1"/>
    <property type="match status" value="1"/>
</dbReference>
<dbReference type="InterPro" id="IPR036834">
    <property type="entry name" value="Bcl-2-like_sf"/>
</dbReference>
<dbReference type="GO" id="GO:0097192">
    <property type="term" value="P:extrinsic apoptotic signaling pathway in absence of ligand"/>
    <property type="evidence" value="ECO:0007669"/>
    <property type="project" value="TreeGrafter"/>
</dbReference>
<dbReference type="SUPFAM" id="SSF56854">
    <property type="entry name" value="Bcl-2 inhibitors of programmed cell death"/>
    <property type="match status" value="1"/>
</dbReference>
<keyword evidence="3" id="KW-1133">Transmembrane helix</keyword>
<keyword evidence="6" id="KW-1185">Reference proteome</keyword>
<dbReference type="InterPro" id="IPR002475">
    <property type="entry name" value="Bcl2-like"/>
</dbReference>
<organism evidence="5 6">
    <name type="scientific">Erpetoichthys calabaricus</name>
    <name type="common">Rope fish</name>
    <name type="synonym">Calamoichthys calabaricus</name>
    <dbReference type="NCBI Taxonomy" id="27687"/>
    <lineage>
        <taxon>Eukaryota</taxon>
        <taxon>Metazoa</taxon>
        <taxon>Chordata</taxon>
        <taxon>Craniata</taxon>
        <taxon>Vertebrata</taxon>
        <taxon>Euteleostomi</taxon>
        <taxon>Actinopterygii</taxon>
        <taxon>Polypteriformes</taxon>
        <taxon>Polypteridae</taxon>
        <taxon>Erpetoichthys</taxon>
    </lineage>
</organism>
<accession>A0A8C4XEX4</accession>
<dbReference type="GeneTree" id="ENSGT00620000089226"/>
<evidence type="ECO:0000259" key="4">
    <source>
        <dbReference type="Pfam" id="PF00452"/>
    </source>
</evidence>
<dbReference type="Proteomes" id="UP000694620">
    <property type="component" value="Chromosome 9"/>
</dbReference>
<reference evidence="5" key="3">
    <citation type="submission" date="2025-09" db="UniProtKB">
        <authorList>
            <consortium name="Ensembl"/>
        </authorList>
    </citation>
    <scope>IDENTIFICATION</scope>
</reference>
<evidence type="ECO:0000256" key="1">
    <source>
        <dbReference type="ARBA" id="ARBA00009458"/>
    </source>
</evidence>
<keyword evidence="3" id="KW-0472">Membrane</keyword>
<dbReference type="PANTHER" id="PTHR11256">
    <property type="entry name" value="BCL-2 RELATED"/>
    <property type="match status" value="1"/>
</dbReference>
<feature type="transmembrane region" description="Helical" evidence="3">
    <location>
        <begin position="173"/>
        <end position="195"/>
    </location>
</feature>
<dbReference type="GO" id="GO:0042981">
    <property type="term" value="P:regulation of apoptotic process"/>
    <property type="evidence" value="ECO:0007669"/>
    <property type="project" value="InterPro"/>
</dbReference>
<dbReference type="Gene3D" id="1.10.437.10">
    <property type="entry name" value="Blc2-like"/>
    <property type="match status" value="1"/>
</dbReference>
<protein>
    <submittedName>
        <fullName evidence="5">Bcl-2-related ovarian killer protein-like</fullName>
    </submittedName>
</protein>
<reference evidence="5" key="1">
    <citation type="submission" date="2021-06" db="EMBL/GenBank/DDBJ databases">
        <authorList>
            <consortium name="Wellcome Sanger Institute Data Sharing"/>
        </authorList>
    </citation>
    <scope>NUCLEOTIDE SEQUENCE [LARGE SCALE GENOMIC DNA]</scope>
</reference>
<dbReference type="AlphaFoldDB" id="A0A8C4XEX4"/>
<evidence type="ECO:0000313" key="6">
    <source>
        <dbReference type="Proteomes" id="UP000694620"/>
    </source>
</evidence>
<gene>
    <name evidence="5" type="primary">bcl2l16</name>
</gene>
<keyword evidence="2" id="KW-0053">Apoptosis</keyword>
<dbReference type="Ensembl" id="ENSECRT00000027489.1">
    <property type="protein sequence ID" value="ENSECRP00000026921.1"/>
    <property type="gene ID" value="ENSECRG00000018206.1"/>
</dbReference>
<dbReference type="GO" id="GO:0008630">
    <property type="term" value="P:intrinsic apoptotic signaling pathway in response to DNA damage"/>
    <property type="evidence" value="ECO:0007669"/>
    <property type="project" value="TreeGrafter"/>
</dbReference>
<dbReference type="GO" id="GO:0005741">
    <property type="term" value="C:mitochondrial outer membrane"/>
    <property type="evidence" value="ECO:0007669"/>
    <property type="project" value="TreeGrafter"/>
</dbReference>
<comment type="similarity">
    <text evidence="1">Belongs to the Bcl-2 family.</text>
</comment>
<evidence type="ECO:0000313" key="5">
    <source>
        <dbReference type="Ensembl" id="ENSECRP00000026921.1"/>
    </source>
</evidence>
<dbReference type="Pfam" id="PF00452">
    <property type="entry name" value="Bcl-2"/>
    <property type="match status" value="1"/>
</dbReference>
<sequence length="203" mass="23023">CQLVPRPVTHQSQVDPTVREAYLMAHDYIDYVTKAPGVSGRPPSKACAALRHAGDTLIHRFPLFFKRWPRLFQEVTEDNAATTLIQILEEHFGPQVAGGRTRELPWSAILSIYMLAGQMAQHCQERGLQGALPVLKERVGEYVERTVCPQLRQKGGWSGFEARYGEKEDPERMAIRVCCGTLVLLAAAILTYFFWKRRPPWTS</sequence>
<dbReference type="PROSITE" id="PS50062">
    <property type="entry name" value="BCL2_FAMILY"/>
    <property type="match status" value="1"/>
</dbReference>
<reference evidence="5" key="2">
    <citation type="submission" date="2025-08" db="UniProtKB">
        <authorList>
            <consortium name="Ensembl"/>
        </authorList>
    </citation>
    <scope>IDENTIFICATION</scope>
</reference>
<feature type="domain" description="Bcl-2 Bcl-2 homology region 1-3" evidence="4">
    <location>
        <begin position="50"/>
        <end position="157"/>
    </location>
</feature>
<proteinExistence type="inferred from homology"/>
<keyword evidence="3" id="KW-0812">Transmembrane</keyword>
<dbReference type="InterPro" id="IPR046371">
    <property type="entry name" value="Bcl-2_BH1-3"/>
</dbReference>
<evidence type="ECO:0000256" key="2">
    <source>
        <dbReference type="ARBA" id="ARBA00022703"/>
    </source>
</evidence>
<dbReference type="GO" id="GO:0001836">
    <property type="term" value="P:release of cytochrome c from mitochondria"/>
    <property type="evidence" value="ECO:0007669"/>
    <property type="project" value="TreeGrafter"/>
</dbReference>
<dbReference type="InterPro" id="IPR026298">
    <property type="entry name" value="Bcl-2_fam"/>
</dbReference>